<evidence type="ECO:0000313" key="1">
    <source>
        <dbReference type="EMBL" id="KKL91160.1"/>
    </source>
</evidence>
<comment type="caution">
    <text evidence="1">The sequence shown here is derived from an EMBL/GenBank/DDBJ whole genome shotgun (WGS) entry which is preliminary data.</text>
</comment>
<protein>
    <submittedName>
        <fullName evidence="1">Uncharacterized protein</fullName>
    </submittedName>
</protein>
<accession>A0A0F9IBF2</accession>
<proteinExistence type="predicted"/>
<gene>
    <name evidence="1" type="ORF">LCGC14_1897460</name>
</gene>
<reference evidence="1" key="1">
    <citation type="journal article" date="2015" name="Nature">
        <title>Complex archaea that bridge the gap between prokaryotes and eukaryotes.</title>
        <authorList>
            <person name="Spang A."/>
            <person name="Saw J.H."/>
            <person name="Jorgensen S.L."/>
            <person name="Zaremba-Niedzwiedzka K."/>
            <person name="Martijn J."/>
            <person name="Lind A.E."/>
            <person name="van Eijk R."/>
            <person name="Schleper C."/>
            <person name="Guy L."/>
            <person name="Ettema T.J."/>
        </authorList>
    </citation>
    <scope>NUCLEOTIDE SEQUENCE</scope>
</reference>
<sequence length="64" mass="7096">MTDSGNRPKICHKAKKVCSGGGVSPLCAVKPRRINLKVATWTLTNRFVTCKKCLRKLTEQIPIV</sequence>
<organism evidence="1">
    <name type="scientific">marine sediment metagenome</name>
    <dbReference type="NCBI Taxonomy" id="412755"/>
    <lineage>
        <taxon>unclassified sequences</taxon>
        <taxon>metagenomes</taxon>
        <taxon>ecological metagenomes</taxon>
    </lineage>
</organism>
<name>A0A0F9IBF2_9ZZZZ</name>
<dbReference type="AlphaFoldDB" id="A0A0F9IBF2"/>
<dbReference type="EMBL" id="LAZR01019805">
    <property type="protein sequence ID" value="KKL91160.1"/>
    <property type="molecule type" value="Genomic_DNA"/>
</dbReference>